<evidence type="ECO:0000256" key="15">
    <source>
        <dbReference type="SAM" id="Coils"/>
    </source>
</evidence>
<evidence type="ECO:0000256" key="2">
    <source>
        <dbReference type="ARBA" id="ARBA00022448"/>
    </source>
</evidence>
<comment type="subunit">
    <text evidence="13">F-type ATPases have 2 components, F(1) - the catalytic core - and F(0) - the membrane proton channel. F(1) has five subunits: alpha(3), beta(3), gamma(1), delta(1), epsilon(1). F(0) has three main subunits: a(1), b(2) and c(10-14). The alpha and beta chains form an alternating ring which encloses part of the gamma chain. F(1) is attached to F(0) by a central stalk formed by the gamma and epsilon chains, while a peripheral stalk is formed by the delta and b chains.</text>
</comment>
<keyword evidence="5 13" id="KW-0812">Transmembrane</keyword>
<evidence type="ECO:0000256" key="5">
    <source>
        <dbReference type="ARBA" id="ARBA00022692"/>
    </source>
</evidence>
<evidence type="ECO:0000256" key="14">
    <source>
        <dbReference type="RuleBase" id="RU003848"/>
    </source>
</evidence>
<keyword evidence="10 13" id="KW-0066">ATP synthesis</keyword>
<evidence type="ECO:0000256" key="9">
    <source>
        <dbReference type="ARBA" id="ARBA00023136"/>
    </source>
</evidence>
<dbReference type="SUPFAM" id="SSF81573">
    <property type="entry name" value="F1F0 ATP synthase subunit B, membrane domain"/>
    <property type="match status" value="1"/>
</dbReference>
<evidence type="ECO:0000256" key="4">
    <source>
        <dbReference type="ARBA" id="ARBA00022547"/>
    </source>
</evidence>
<dbReference type="Pfam" id="PF00430">
    <property type="entry name" value="ATP-synt_B"/>
    <property type="match status" value="1"/>
</dbReference>
<evidence type="ECO:0000256" key="11">
    <source>
        <dbReference type="ARBA" id="ARBA00025198"/>
    </source>
</evidence>
<proteinExistence type="inferred from homology"/>
<evidence type="ECO:0000313" key="16">
    <source>
        <dbReference type="EMBL" id="SUN62467.1"/>
    </source>
</evidence>
<dbReference type="InterPro" id="IPR005864">
    <property type="entry name" value="ATP_synth_F0_bsu_bac"/>
</dbReference>
<evidence type="ECO:0000256" key="7">
    <source>
        <dbReference type="ARBA" id="ARBA00022989"/>
    </source>
</evidence>
<reference evidence="16 17" key="1">
    <citation type="submission" date="2018-06" db="EMBL/GenBank/DDBJ databases">
        <authorList>
            <consortium name="Pathogen Informatics"/>
            <person name="Doyle S."/>
        </authorList>
    </citation>
    <scope>NUCLEOTIDE SEQUENCE [LARGE SCALE GENOMIC DNA]</scope>
    <source>
        <strain evidence="16 17">NCTC12224</strain>
    </source>
</reference>
<dbReference type="CDD" id="cd06503">
    <property type="entry name" value="ATP-synt_Fo_b"/>
    <property type="match status" value="1"/>
</dbReference>
<accession>A0A380KDX1</accession>
<evidence type="ECO:0000313" key="17">
    <source>
        <dbReference type="Proteomes" id="UP000254924"/>
    </source>
</evidence>
<evidence type="ECO:0000256" key="13">
    <source>
        <dbReference type="HAMAP-Rule" id="MF_01398"/>
    </source>
</evidence>
<dbReference type="AlphaFoldDB" id="A0A380KDX1"/>
<keyword evidence="7 13" id="KW-1133">Transmembrane helix</keyword>
<evidence type="ECO:0000256" key="1">
    <source>
        <dbReference type="ARBA" id="ARBA00005513"/>
    </source>
</evidence>
<protein>
    <recommendedName>
        <fullName evidence="13">ATP synthase subunit b</fullName>
    </recommendedName>
    <alternativeName>
        <fullName evidence="13">ATP synthase F(0) sector subunit b</fullName>
    </alternativeName>
    <alternativeName>
        <fullName evidence="13">ATPase subunit I</fullName>
    </alternativeName>
    <alternativeName>
        <fullName evidence="13">F-type ATPase subunit b</fullName>
        <shortName evidence="13">F-ATPase subunit b</shortName>
    </alternativeName>
</protein>
<dbReference type="GO" id="GO:0005886">
    <property type="term" value="C:plasma membrane"/>
    <property type="evidence" value="ECO:0007669"/>
    <property type="project" value="UniProtKB-SubCell"/>
</dbReference>
<comment type="subcellular location">
    <subcellularLocation>
        <location evidence="13">Cell membrane</location>
        <topology evidence="13">Single-pass membrane protein</topology>
    </subcellularLocation>
    <subcellularLocation>
        <location evidence="12">Endomembrane system</location>
        <topology evidence="12">Single-pass membrane protein</topology>
    </subcellularLocation>
</comment>
<evidence type="ECO:0000256" key="6">
    <source>
        <dbReference type="ARBA" id="ARBA00022781"/>
    </source>
</evidence>
<feature type="coiled-coil region" evidence="15">
    <location>
        <begin position="43"/>
        <end position="121"/>
    </location>
</feature>
<dbReference type="EMBL" id="UHFN01000007">
    <property type="protein sequence ID" value="SUN62467.1"/>
    <property type="molecule type" value="Genomic_DNA"/>
</dbReference>
<keyword evidence="9 13" id="KW-0472">Membrane</keyword>
<dbReference type="OrthoDB" id="282095at2"/>
<dbReference type="Proteomes" id="UP000254924">
    <property type="component" value="Unassembled WGS sequence"/>
</dbReference>
<dbReference type="GO" id="GO:0045259">
    <property type="term" value="C:proton-transporting ATP synthase complex"/>
    <property type="evidence" value="ECO:0007669"/>
    <property type="project" value="UniProtKB-KW"/>
</dbReference>
<name>A0A380KDX1_9STRE</name>
<dbReference type="InterPro" id="IPR002146">
    <property type="entry name" value="ATP_synth_b/b'su_bac/chlpt"/>
</dbReference>
<comment type="similarity">
    <text evidence="1 13 14">Belongs to the ATPase B chain family.</text>
</comment>
<gene>
    <name evidence="13 16" type="primary">atpF</name>
    <name evidence="16" type="ORF">NCTC12224_01899</name>
</gene>
<dbReference type="PANTHER" id="PTHR33445">
    <property type="entry name" value="ATP SYNTHASE SUBUNIT B', CHLOROPLASTIC"/>
    <property type="match status" value="1"/>
</dbReference>
<evidence type="ECO:0000256" key="3">
    <source>
        <dbReference type="ARBA" id="ARBA00022475"/>
    </source>
</evidence>
<keyword evidence="6 13" id="KW-0375">Hydrogen ion transport</keyword>
<feature type="transmembrane region" description="Helical" evidence="13">
    <location>
        <begin position="12"/>
        <end position="32"/>
    </location>
</feature>
<keyword evidence="2 13" id="KW-0813">Transport</keyword>
<dbReference type="RefSeq" id="WP_115270105.1">
    <property type="nucleotide sequence ID" value="NZ_JBCLSK010000015.1"/>
</dbReference>
<dbReference type="InterPro" id="IPR050059">
    <property type="entry name" value="ATP_synthase_B_chain"/>
</dbReference>
<dbReference type="PANTHER" id="PTHR33445:SF1">
    <property type="entry name" value="ATP SYNTHASE SUBUNIT B"/>
    <property type="match status" value="1"/>
</dbReference>
<keyword evidence="17" id="KW-1185">Reference proteome</keyword>
<dbReference type="GO" id="GO:0046933">
    <property type="term" value="F:proton-transporting ATP synthase activity, rotational mechanism"/>
    <property type="evidence" value="ECO:0007669"/>
    <property type="project" value="UniProtKB-UniRule"/>
</dbReference>
<evidence type="ECO:0000256" key="8">
    <source>
        <dbReference type="ARBA" id="ARBA00023065"/>
    </source>
</evidence>
<evidence type="ECO:0000256" key="12">
    <source>
        <dbReference type="ARBA" id="ARBA00037847"/>
    </source>
</evidence>
<dbReference type="GO" id="GO:0012505">
    <property type="term" value="C:endomembrane system"/>
    <property type="evidence" value="ECO:0007669"/>
    <property type="project" value="UniProtKB-SubCell"/>
</dbReference>
<keyword evidence="3 13" id="KW-1003">Cell membrane</keyword>
<organism evidence="16 17">
    <name type="scientific">Streptococcus hyointestinalis</name>
    <dbReference type="NCBI Taxonomy" id="1337"/>
    <lineage>
        <taxon>Bacteria</taxon>
        <taxon>Bacillati</taxon>
        <taxon>Bacillota</taxon>
        <taxon>Bacilli</taxon>
        <taxon>Lactobacillales</taxon>
        <taxon>Streptococcaceae</taxon>
        <taxon>Streptococcus</taxon>
    </lineage>
</organism>
<comment type="function">
    <text evidence="11 13">F(1)F(0) ATP synthase produces ATP from ADP in the presence of a proton or sodium gradient. F-type ATPases consist of two structural domains, F(1) containing the extramembraneous catalytic core and F(0) containing the membrane proton channel, linked together by a central stalk and a peripheral stalk. During catalysis, ATP synthesis in the catalytic domain of F(1) is coupled via a rotary mechanism of the central stalk subunits to proton translocation.</text>
</comment>
<keyword evidence="4 13" id="KW-0138">CF(0)</keyword>
<keyword evidence="15" id="KW-0175">Coiled coil</keyword>
<dbReference type="Gene3D" id="6.10.250.1580">
    <property type="match status" value="1"/>
</dbReference>
<evidence type="ECO:0000256" key="10">
    <source>
        <dbReference type="ARBA" id="ARBA00023310"/>
    </source>
</evidence>
<keyword evidence="8 13" id="KW-0406">Ion transport</keyword>
<dbReference type="HAMAP" id="MF_01398">
    <property type="entry name" value="ATP_synth_b_bprime"/>
    <property type="match status" value="1"/>
</dbReference>
<dbReference type="NCBIfam" id="TIGR01144">
    <property type="entry name" value="ATP_synt_b"/>
    <property type="match status" value="1"/>
</dbReference>
<comment type="function">
    <text evidence="13">Component of the F(0) channel, it forms part of the peripheral stalk, linking F(1) to F(0).</text>
</comment>
<dbReference type="GeneID" id="78357163"/>
<sequence>MSILINSTTLGNIIITTGSVILLLVLIRLFAWDKITGIFEQRADKIATDIDTAEAARKEAEDLAAKRQAELDSAKGEASQIIETAKEIGNTKSNQIIAEARTEASRLKDKAKQDIEQSKTEALTSVKGDVADLTILLAEKVMTTQLDQKAQSDLIDSYLKQLGDA</sequence>
<dbReference type="InterPro" id="IPR028987">
    <property type="entry name" value="ATP_synth_B-like_membr_sf"/>
</dbReference>
<dbReference type="GO" id="GO:0046961">
    <property type="term" value="F:proton-transporting ATPase activity, rotational mechanism"/>
    <property type="evidence" value="ECO:0007669"/>
    <property type="project" value="TreeGrafter"/>
</dbReference>